<feature type="active site" evidence="8">
    <location>
        <position position="344"/>
    </location>
</feature>
<evidence type="ECO:0000256" key="2">
    <source>
        <dbReference type="ARBA" id="ARBA00000967"/>
    </source>
</evidence>
<accession>A0A2W0HEH8</accession>
<sequence length="493" mass="53302">MNFDCVTEAQQQKDSAVFIAGVFKDEVTPGSALPEAIGRKISHFVKKHEHWVKKGQFHYVSHEEGDLIIAGLGERSSWSEAEAERTGASLHQFLVKENVEEAHLVWSSFSQREQEKELAAFARGMILASYEVDTYKTGRKSNRTQPLQLQVACAGDPERGRDVFRSGVIQGTATNEARRLINTPANYMTPTVLAEEAVRLAEEYDAEIEVLDEDQIEAAGMHALMAVAKGSEEPPRFIVIKHRGRPDSSEWDTAIVGKGLTYDSGGYSLKTREGMKTMKMDMGGAAAILGAMRIILEEKPEVNVAAIIPSTENLVNGKAMKPGDVINSLGGKTIEVLNTDAEGRLILADGVAYAKQLGAKSIIDVATLTGAVVVALGDTATGAVTNNDEFMSLVIKAGENAGERVWAFPNDKAYREKVRKSDVADLNNSPGRQAGSITAGLFIGEFAGDIPWVHLDIAGTCWREGKTPSCPRGGTGSMVRTVAEAVRLLGEKK</sequence>
<dbReference type="AlphaFoldDB" id="A0A2W0HEH8"/>
<dbReference type="GO" id="GO:0030145">
    <property type="term" value="F:manganese ion binding"/>
    <property type="evidence" value="ECO:0007669"/>
    <property type="project" value="UniProtKB-UniRule"/>
</dbReference>
<dbReference type="Pfam" id="PF02789">
    <property type="entry name" value="Peptidase_M17_N"/>
    <property type="match status" value="1"/>
</dbReference>
<feature type="binding site" evidence="8">
    <location>
        <position position="342"/>
    </location>
    <ligand>
        <name>Mn(2+)</name>
        <dbReference type="ChEBI" id="CHEBI:29035"/>
        <label>1</label>
    </ligand>
</feature>
<organism evidence="10 11">
    <name type="scientific">Alteribacter lacisalsi</name>
    <dbReference type="NCBI Taxonomy" id="2045244"/>
    <lineage>
        <taxon>Bacteria</taxon>
        <taxon>Bacillati</taxon>
        <taxon>Bacillota</taxon>
        <taxon>Bacilli</taxon>
        <taxon>Bacillales</taxon>
        <taxon>Bacillaceae</taxon>
        <taxon>Alteribacter</taxon>
    </lineage>
</organism>
<feature type="binding site" evidence="8">
    <location>
        <position position="281"/>
    </location>
    <ligand>
        <name>Mn(2+)</name>
        <dbReference type="ChEBI" id="CHEBI:29035"/>
        <label>2</label>
    </ligand>
</feature>
<dbReference type="EC" id="3.4.11.10" evidence="8"/>
<dbReference type="PANTHER" id="PTHR11963">
    <property type="entry name" value="LEUCINE AMINOPEPTIDASE-RELATED"/>
    <property type="match status" value="1"/>
</dbReference>
<comment type="caution">
    <text evidence="10">The sequence shown here is derived from an EMBL/GenBank/DDBJ whole genome shotgun (WGS) entry which is preliminary data.</text>
</comment>
<evidence type="ECO:0000256" key="6">
    <source>
        <dbReference type="ARBA" id="ARBA00022801"/>
    </source>
</evidence>
<keyword evidence="5 8" id="KW-0645">Protease</keyword>
<keyword evidence="8" id="KW-0464">Manganese</keyword>
<feature type="binding site" evidence="8">
    <location>
        <position position="258"/>
    </location>
    <ligand>
        <name>Mn(2+)</name>
        <dbReference type="ChEBI" id="CHEBI:29035"/>
        <label>2</label>
    </ligand>
</feature>
<protein>
    <recommendedName>
        <fullName evidence="8">Probable cytosol aminopeptidase</fullName>
        <ecNumber evidence="8">3.4.11.1</ecNumber>
    </recommendedName>
    <alternativeName>
        <fullName evidence="8">Leucine aminopeptidase</fullName>
        <shortName evidence="8">LAP</shortName>
        <ecNumber evidence="8">3.4.11.10</ecNumber>
    </alternativeName>
    <alternativeName>
        <fullName evidence="8">Leucyl aminopeptidase</fullName>
    </alternativeName>
</protein>
<dbReference type="HAMAP" id="MF_00181">
    <property type="entry name" value="Cytosol_peptidase_M17"/>
    <property type="match status" value="1"/>
</dbReference>
<dbReference type="InterPro" id="IPR000819">
    <property type="entry name" value="Peptidase_M17_C"/>
</dbReference>
<comment type="cofactor">
    <cofactor evidence="8">
        <name>Mn(2+)</name>
        <dbReference type="ChEBI" id="CHEBI:29035"/>
    </cofactor>
    <text evidence="8">Binds 2 manganese ions per subunit.</text>
</comment>
<dbReference type="Proteomes" id="UP000248066">
    <property type="component" value="Unassembled WGS sequence"/>
</dbReference>
<comment type="similarity">
    <text evidence="3 8">Belongs to the peptidase M17 family.</text>
</comment>
<dbReference type="PROSITE" id="PS00631">
    <property type="entry name" value="CYTOSOL_AP"/>
    <property type="match status" value="1"/>
</dbReference>
<comment type="function">
    <text evidence="7 8">Presumably involved in the processing and regular turnover of intracellular proteins. Catalyzes the removal of unsubstituted N-terminal amino acids from various peptides.</text>
</comment>
<dbReference type="SUPFAM" id="SSF53187">
    <property type="entry name" value="Zn-dependent exopeptidases"/>
    <property type="match status" value="1"/>
</dbReference>
<dbReference type="GO" id="GO:0070006">
    <property type="term" value="F:metalloaminopeptidase activity"/>
    <property type="evidence" value="ECO:0007669"/>
    <property type="project" value="InterPro"/>
</dbReference>
<dbReference type="EC" id="3.4.11.1" evidence="8"/>
<evidence type="ECO:0000256" key="3">
    <source>
        <dbReference type="ARBA" id="ARBA00009528"/>
    </source>
</evidence>
<feature type="binding site" evidence="8">
    <location>
        <position position="342"/>
    </location>
    <ligand>
        <name>Mn(2+)</name>
        <dbReference type="ChEBI" id="CHEBI:29035"/>
        <label>2</label>
    </ligand>
</feature>
<dbReference type="EMBL" id="PDOF01000003">
    <property type="protein sequence ID" value="PYZ95715.1"/>
    <property type="molecule type" value="Genomic_DNA"/>
</dbReference>
<dbReference type="Gene3D" id="3.40.220.10">
    <property type="entry name" value="Leucine Aminopeptidase, subunit E, domain 1"/>
    <property type="match status" value="1"/>
</dbReference>
<keyword evidence="4 8" id="KW-0031">Aminopeptidase</keyword>
<dbReference type="GO" id="GO:0005737">
    <property type="term" value="C:cytoplasm"/>
    <property type="evidence" value="ECO:0007669"/>
    <property type="project" value="UniProtKB-SubCell"/>
</dbReference>
<dbReference type="OrthoDB" id="9809354at2"/>
<dbReference type="PRINTS" id="PR00481">
    <property type="entry name" value="LAMNOPPTDASE"/>
</dbReference>
<keyword evidence="8" id="KW-0479">Metal-binding</keyword>
<dbReference type="Pfam" id="PF00883">
    <property type="entry name" value="Peptidase_M17"/>
    <property type="match status" value="1"/>
</dbReference>
<dbReference type="Gene3D" id="3.40.630.10">
    <property type="entry name" value="Zn peptidases"/>
    <property type="match status" value="1"/>
</dbReference>
<feature type="active site" evidence="8">
    <location>
        <position position="270"/>
    </location>
</feature>
<comment type="catalytic activity">
    <reaction evidence="2 8">
        <text>Release of an N-terminal amino acid, preferentially leucine, but not glutamic or aspartic acids.</text>
        <dbReference type="EC" id="3.4.11.10"/>
    </reaction>
</comment>
<evidence type="ECO:0000256" key="8">
    <source>
        <dbReference type="HAMAP-Rule" id="MF_00181"/>
    </source>
</evidence>
<dbReference type="SUPFAM" id="SSF52949">
    <property type="entry name" value="Macro domain-like"/>
    <property type="match status" value="1"/>
</dbReference>
<feature type="binding site" evidence="8">
    <location>
        <position position="263"/>
    </location>
    <ligand>
        <name>Mn(2+)</name>
        <dbReference type="ChEBI" id="CHEBI:29035"/>
        <label>2</label>
    </ligand>
</feature>
<dbReference type="InterPro" id="IPR011356">
    <property type="entry name" value="Leucine_aapep/pepB"/>
</dbReference>
<dbReference type="GO" id="GO:0006508">
    <property type="term" value="P:proteolysis"/>
    <property type="evidence" value="ECO:0007669"/>
    <property type="project" value="UniProtKB-KW"/>
</dbReference>
<feature type="domain" description="Cytosol aminopeptidase" evidence="9">
    <location>
        <begin position="338"/>
        <end position="345"/>
    </location>
</feature>
<dbReference type="InterPro" id="IPR008283">
    <property type="entry name" value="Peptidase_M17_N"/>
</dbReference>
<dbReference type="PANTHER" id="PTHR11963:SF23">
    <property type="entry name" value="CYTOSOL AMINOPEPTIDASE"/>
    <property type="match status" value="1"/>
</dbReference>
<dbReference type="NCBIfam" id="NF002073">
    <property type="entry name" value="PRK00913.1-2"/>
    <property type="match status" value="1"/>
</dbReference>
<evidence type="ECO:0000256" key="1">
    <source>
        <dbReference type="ARBA" id="ARBA00000135"/>
    </source>
</evidence>
<feature type="binding site" evidence="8">
    <location>
        <position position="340"/>
    </location>
    <ligand>
        <name>Mn(2+)</name>
        <dbReference type="ChEBI" id="CHEBI:29035"/>
        <label>1</label>
    </ligand>
</feature>
<evidence type="ECO:0000256" key="5">
    <source>
        <dbReference type="ARBA" id="ARBA00022670"/>
    </source>
</evidence>
<dbReference type="InterPro" id="IPR043472">
    <property type="entry name" value="Macro_dom-like"/>
</dbReference>
<keyword evidence="6 8" id="KW-0378">Hydrolase</keyword>
<evidence type="ECO:0000313" key="10">
    <source>
        <dbReference type="EMBL" id="PYZ95715.1"/>
    </source>
</evidence>
<evidence type="ECO:0000256" key="7">
    <source>
        <dbReference type="ARBA" id="ARBA00049972"/>
    </source>
</evidence>
<evidence type="ECO:0000256" key="4">
    <source>
        <dbReference type="ARBA" id="ARBA00022438"/>
    </source>
</evidence>
<gene>
    <name evidence="8" type="primary">pepA</name>
    <name evidence="10" type="ORF">CR205_15065</name>
</gene>
<evidence type="ECO:0000259" key="9">
    <source>
        <dbReference type="PROSITE" id="PS00631"/>
    </source>
</evidence>
<feature type="binding site" evidence="8">
    <location>
        <position position="263"/>
    </location>
    <ligand>
        <name>Mn(2+)</name>
        <dbReference type="ChEBI" id="CHEBI:29035"/>
        <label>1</label>
    </ligand>
</feature>
<dbReference type="RefSeq" id="WP_110520991.1">
    <property type="nucleotide sequence ID" value="NZ_PDOF01000003.1"/>
</dbReference>
<comment type="catalytic activity">
    <reaction evidence="1 8">
        <text>Release of an N-terminal amino acid, Xaa-|-Yaa-, in which Xaa is preferably Leu, but may be other amino acids including Pro although not Arg or Lys, and Yaa may be Pro. Amino acid amides and methyl esters are also readily hydrolyzed, but rates on arylamides are exceedingly low.</text>
        <dbReference type="EC" id="3.4.11.1"/>
    </reaction>
</comment>
<dbReference type="InterPro" id="IPR023042">
    <property type="entry name" value="Peptidase_M17_leu_NH2_pept"/>
</dbReference>
<dbReference type="CDD" id="cd00433">
    <property type="entry name" value="Peptidase_M17"/>
    <property type="match status" value="1"/>
</dbReference>
<proteinExistence type="inferred from homology"/>
<dbReference type="NCBIfam" id="NF002083">
    <property type="entry name" value="PRK00913.3-5"/>
    <property type="match status" value="1"/>
</dbReference>
<keyword evidence="11" id="KW-1185">Reference proteome</keyword>
<keyword evidence="8" id="KW-0963">Cytoplasm</keyword>
<name>A0A2W0HEH8_9BACI</name>
<comment type="subcellular location">
    <subcellularLocation>
        <location evidence="8">Cytoplasm</location>
    </subcellularLocation>
</comment>
<evidence type="ECO:0000313" key="11">
    <source>
        <dbReference type="Proteomes" id="UP000248066"/>
    </source>
</evidence>
<reference evidence="10 11" key="1">
    <citation type="submission" date="2017-10" db="EMBL/GenBank/DDBJ databases">
        <title>Bacillus sp. nov., a halophilic bacterium isolated from a Yangshapao Lake.</title>
        <authorList>
            <person name="Wang H."/>
        </authorList>
    </citation>
    <scope>NUCLEOTIDE SEQUENCE [LARGE SCALE GENOMIC DNA]</scope>
    <source>
        <strain evidence="10 11">YSP-3</strain>
    </source>
</reference>